<organism evidence="2 4">
    <name type="scientific">Leptospira stimsonii</name>
    <dbReference type="NCBI Taxonomy" id="2202203"/>
    <lineage>
        <taxon>Bacteria</taxon>
        <taxon>Pseudomonadati</taxon>
        <taxon>Spirochaetota</taxon>
        <taxon>Spirochaetia</taxon>
        <taxon>Leptospirales</taxon>
        <taxon>Leptospiraceae</taxon>
        <taxon>Leptospira</taxon>
    </lineage>
</organism>
<accession>A0A4R9KYZ4</accession>
<dbReference type="EMBL" id="QHCS01000002">
    <property type="protein sequence ID" value="RHX86313.1"/>
    <property type="molecule type" value="Genomic_DNA"/>
</dbReference>
<sequence>MSSNSKAIFCKVAFVGAGYMTTEHIKAFRDISGVELCGIYSRTKSRADILAKEFGIPKVVDSVASLYKETNADIVVVSVPELSTKSVILECFQFPWISLIEKPVGYNFGEANTIMKVAHELKREAYVALNRRHYSSTYNSLQELNLIDEPRFIHVQDQEDLIAAKKFGQPDLVLENWMYANSIHLIDYFSIFGRGRIIQIDPLFHWDKDNPTFVAAKIIFDSGDLGIYQAVWNAPGPWAVSVTTHTKRFELRPLEQASIQLNGQRTLESIPIHEWDVQFKPGLRRQAEMVVKAFKNQEHSLPSLVDALESMRVVHEIYGVE</sequence>
<dbReference type="InterPro" id="IPR051317">
    <property type="entry name" value="Gfo/Idh/MocA_oxidoreduct"/>
</dbReference>
<dbReference type="AlphaFoldDB" id="A0A4R9KYZ4"/>
<dbReference type="Pfam" id="PF01408">
    <property type="entry name" value="GFO_IDH_MocA"/>
    <property type="match status" value="1"/>
</dbReference>
<reference evidence="4" key="1">
    <citation type="submission" date="2018-05" db="EMBL/GenBank/DDBJ databases">
        <title>Leptospira yasudae sp. nov. and Leptospira stimsonii sp. nov., two pathogenic species of the genus Leptospira isolated from environmental sources.</title>
        <authorList>
            <person name="Casanovas-Massana A."/>
            <person name="Hamond C."/>
            <person name="Santos L.A."/>
            <person name="Hacker K.P."/>
            <person name="Balassiano I."/>
            <person name="Medeiros M.A."/>
            <person name="Reis M.G."/>
            <person name="Ko A.I."/>
            <person name="Wunder E.A."/>
        </authorList>
    </citation>
    <scope>NUCLEOTIDE SEQUENCE [LARGE SCALE GENOMIC DNA]</scope>
    <source>
        <strain evidence="4">AMB6-RJ</strain>
    </source>
</reference>
<dbReference type="InterPro" id="IPR000683">
    <property type="entry name" value="Gfo/Idh/MocA-like_OxRdtase_N"/>
</dbReference>
<dbReference type="SUPFAM" id="SSF51735">
    <property type="entry name" value="NAD(P)-binding Rossmann-fold domains"/>
    <property type="match status" value="1"/>
</dbReference>
<reference evidence="2" key="4">
    <citation type="journal article" date="2020" name="Int. J. Syst. Evol. Microbiol.">
        <title>Leptospira yasudae sp. nov. and Leptospira stimsonii sp. nov., two new species of the pathogenic group isolated from environmental sources.</title>
        <authorList>
            <person name="Casanovas-Massana A."/>
            <person name="Hamond C."/>
            <person name="Santos L.A."/>
            <person name="de Oliveira D."/>
            <person name="Hacker K.P."/>
            <person name="Balassiano I."/>
            <person name="Costa F."/>
            <person name="Medeiros M.A."/>
            <person name="Reis M.G."/>
            <person name="Ko A.I."/>
            <person name="Wunder E.A."/>
        </authorList>
    </citation>
    <scope>NUCLEOTIDE SEQUENCE</scope>
    <source>
        <strain evidence="2">AMB6-RJ</strain>
    </source>
</reference>
<dbReference type="EMBL" id="RQGT01000122">
    <property type="protein sequence ID" value="TGM09987.1"/>
    <property type="molecule type" value="Genomic_DNA"/>
</dbReference>
<dbReference type="Gene3D" id="3.30.360.10">
    <property type="entry name" value="Dihydrodipicolinate Reductase, domain 2"/>
    <property type="match status" value="1"/>
</dbReference>
<reference evidence="3" key="2">
    <citation type="submission" date="2018-10" db="EMBL/GenBank/DDBJ databases">
        <authorList>
            <person name="Vincent A.T."/>
            <person name="Schiettekatte O."/>
            <person name="Bourhy P."/>
            <person name="Veyrier F.J."/>
            <person name="Picardeau M."/>
        </authorList>
    </citation>
    <scope>NUCLEOTIDE SEQUENCE</scope>
    <source>
        <strain evidence="3">201702407</strain>
    </source>
</reference>
<evidence type="ECO:0000313" key="5">
    <source>
        <dbReference type="Proteomes" id="UP000297422"/>
    </source>
</evidence>
<evidence type="ECO:0000313" key="3">
    <source>
        <dbReference type="EMBL" id="TGM09987.1"/>
    </source>
</evidence>
<reference evidence="3" key="3">
    <citation type="journal article" date="2019" name="PLoS Negl. Trop. Dis.">
        <title>Revisiting the worldwide diversity of Leptospira species in the environment.</title>
        <authorList>
            <person name="Vincent A.T."/>
            <person name="Schiettekatte O."/>
            <person name="Bourhy P."/>
            <person name="Veyrier F.J."/>
            <person name="Picardeau M."/>
        </authorList>
    </citation>
    <scope>NUCLEOTIDE SEQUENCE</scope>
    <source>
        <strain evidence="3">201702407</strain>
    </source>
</reference>
<protein>
    <submittedName>
        <fullName evidence="2 3">Oxidoreductase</fullName>
    </submittedName>
</protein>
<comment type="caution">
    <text evidence="2">The sequence shown here is derived from an EMBL/GenBank/DDBJ whole genome shotgun (WGS) entry which is preliminary data.</text>
</comment>
<name>A0A4R9KYZ4_9LEPT</name>
<dbReference type="Gene3D" id="3.40.50.720">
    <property type="entry name" value="NAD(P)-binding Rossmann-like Domain"/>
    <property type="match status" value="1"/>
</dbReference>
<dbReference type="GO" id="GO:0000166">
    <property type="term" value="F:nucleotide binding"/>
    <property type="evidence" value="ECO:0007669"/>
    <property type="project" value="InterPro"/>
</dbReference>
<dbReference type="PANTHER" id="PTHR43708">
    <property type="entry name" value="CONSERVED EXPRESSED OXIDOREDUCTASE (EUROFUNG)"/>
    <property type="match status" value="1"/>
</dbReference>
<gene>
    <name evidence="2" type="ORF">DLM78_10760</name>
    <name evidence="3" type="ORF">EHQ90_20005</name>
</gene>
<evidence type="ECO:0000313" key="4">
    <source>
        <dbReference type="Proteomes" id="UP000266669"/>
    </source>
</evidence>
<keyword evidence="5" id="KW-1185">Reference proteome</keyword>
<dbReference type="RefSeq" id="WP_118981907.1">
    <property type="nucleotide sequence ID" value="NZ_QHCS01000002.1"/>
</dbReference>
<dbReference type="InterPro" id="IPR036291">
    <property type="entry name" value="NAD(P)-bd_dom_sf"/>
</dbReference>
<evidence type="ECO:0000259" key="1">
    <source>
        <dbReference type="Pfam" id="PF01408"/>
    </source>
</evidence>
<evidence type="ECO:0000313" key="2">
    <source>
        <dbReference type="EMBL" id="RHX86313.1"/>
    </source>
</evidence>
<dbReference type="Proteomes" id="UP000297422">
    <property type="component" value="Unassembled WGS sequence"/>
</dbReference>
<feature type="domain" description="Gfo/Idh/MocA-like oxidoreductase N-terminal" evidence="1">
    <location>
        <begin position="11"/>
        <end position="127"/>
    </location>
</feature>
<dbReference type="PANTHER" id="PTHR43708:SF4">
    <property type="entry name" value="OXIDOREDUCTASE YCEM-RELATED"/>
    <property type="match status" value="1"/>
</dbReference>
<dbReference type="Proteomes" id="UP000266669">
    <property type="component" value="Unassembled WGS sequence"/>
</dbReference>
<proteinExistence type="predicted"/>